<dbReference type="HOGENOM" id="CLU_097408_2_1_9"/>
<sequence length="155" mass="17634">MKINGKVLERQNKRKEERRGRLLPEKAMKCPKELKYVKSHEWVREEGDTVKIGITDFAQESLGDLVFINLPEEGDEVQTGEVFADVESVKAVSDVYSPVSGVVVKVNGELADHPELVNQDPYGTWMIEVSEVQEHEEFMDSETYEAYLETDEAKA</sequence>
<dbReference type="PROSITE" id="PS00189">
    <property type="entry name" value="LIPOYL"/>
    <property type="match status" value="1"/>
</dbReference>
<accession>C0CMP8</accession>
<dbReference type="InterPro" id="IPR003016">
    <property type="entry name" value="2-oxoA_DH_lipoyl-BS"/>
</dbReference>
<dbReference type="GO" id="GO:0009249">
    <property type="term" value="P:protein lipoylation"/>
    <property type="evidence" value="ECO:0007669"/>
    <property type="project" value="TreeGrafter"/>
</dbReference>
<evidence type="ECO:0000313" key="7">
    <source>
        <dbReference type="EMBL" id="EEG48956.1"/>
    </source>
</evidence>
<dbReference type="GO" id="GO:0005960">
    <property type="term" value="C:glycine cleavage complex"/>
    <property type="evidence" value="ECO:0007669"/>
    <property type="project" value="InterPro"/>
</dbReference>
<dbReference type="Pfam" id="PF01597">
    <property type="entry name" value="GCV_H"/>
    <property type="match status" value="1"/>
</dbReference>
<keyword evidence="2 3" id="KW-0450">Lipoyl</keyword>
<dbReference type="Proteomes" id="UP000003100">
    <property type="component" value="Unassembled WGS sequence"/>
</dbReference>
<dbReference type="InterPro" id="IPR033753">
    <property type="entry name" value="GCV_H/Fam206"/>
</dbReference>
<evidence type="ECO:0000259" key="6">
    <source>
        <dbReference type="PROSITE" id="PS50968"/>
    </source>
</evidence>
<dbReference type="SUPFAM" id="SSF51230">
    <property type="entry name" value="Single hybrid motif"/>
    <property type="match status" value="1"/>
</dbReference>
<dbReference type="HAMAP" id="MF_00272">
    <property type="entry name" value="GcvH"/>
    <property type="match status" value="1"/>
</dbReference>
<dbReference type="InterPro" id="IPR002930">
    <property type="entry name" value="GCV_H"/>
</dbReference>
<dbReference type="InterPro" id="IPR000089">
    <property type="entry name" value="Biotin_lipoyl"/>
</dbReference>
<dbReference type="GO" id="GO:0005829">
    <property type="term" value="C:cytosol"/>
    <property type="evidence" value="ECO:0007669"/>
    <property type="project" value="TreeGrafter"/>
</dbReference>
<evidence type="ECO:0000256" key="3">
    <source>
        <dbReference type="HAMAP-Rule" id="MF_00272"/>
    </source>
</evidence>
<feature type="compositionally biased region" description="Basic and acidic residues" evidence="5">
    <location>
        <begin position="7"/>
        <end position="24"/>
    </location>
</feature>
<comment type="similarity">
    <text evidence="1 3">Belongs to the GcvH family.</text>
</comment>
<keyword evidence="8" id="KW-1185">Reference proteome</keyword>
<dbReference type="NCBIfam" id="NF002270">
    <property type="entry name" value="PRK01202.1"/>
    <property type="match status" value="1"/>
</dbReference>
<evidence type="ECO:0000256" key="5">
    <source>
        <dbReference type="SAM" id="MobiDB-lite"/>
    </source>
</evidence>
<dbReference type="Gene3D" id="2.40.50.100">
    <property type="match status" value="1"/>
</dbReference>
<feature type="modified residue" description="N6-lipoyllysine" evidence="3 4">
    <location>
        <position position="90"/>
    </location>
</feature>
<dbReference type="GO" id="GO:0019464">
    <property type="term" value="P:glycine decarboxylation via glycine cleavage system"/>
    <property type="evidence" value="ECO:0007669"/>
    <property type="project" value="UniProtKB-UniRule"/>
</dbReference>
<dbReference type="PROSITE" id="PS50968">
    <property type="entry name" value="BIOTINYL_LIPOYL"/>
    <property type="match status" value="1"/>
</dbReference>
<protein>
    <recommendedName>
        <fullName evidence="3">Glycine cleavage system H protein</fullName>
    </recommendedName>
</protein>
<comment type="function">
    <text evidence="3">The glycine cleavage system catalyzes the degradation of glycine. The H protein shuttles the methylamine group of glycine from the P protein to the T protein.</text>
</comment>
<dbReference type="NCBIfam" id="TIGR00527">
    <property type="entry name" value="gcvH"/>
    <property type="match status" value="1"/>
</dbReference>
<feature type="domain" description="Lipoyl-binding" evidence="6">
    <location>
        <begin position="49"/>
        <end position="130"/>
    </location>
</feature>
<proteinExistence type="inferred from homology"/>
<reference evidence="7 8" key="2">
    <citation type="submission" date="2009-02" db="EMBL/GenBank/DDBJ databases">
        <title>Draft genome sequence of Blautia hydrogenotrophica DSM 10507 (Ruminococcus hydrogenotrophicus DSM 10507).</title>
        <authorList>
            <person name="Sudarsanam P."/>
            <person name="Ley R."/>
            <person name="Guruge J."/>
            <person name="Turnbaugh P.J."/>
            <person name="Mahowald M."/>
            <person name="Liep D."/>
            <person name="Gordon J."/>
        </authorList>
    </citation>
    <scope>NUCLEOTIDE SEQUENCE [LARGE SCALE GENOMIC DNA]</scope>
    <source>
        <strain evidence="8">DSM 10507 / JCM 14656 / S5a33</strain>
    </source>
</reference>
<dbReference type="PATRIC" id="fig|476272.21.peg.1565"/>
<evidence type="ECO:0000256" key="2">
    <source>
        <dbReference type="ARBA" id="ARBA00022823"/>
    </source>
</evidence>
<dbReference type="InterPro" id="IPR017453">
    <property type="entry name" value="GCV_H_sub"/>
</dbReference>
<evidence type="ECO:0000256" key="1">
    <source>
        <dbReference type="ARBA" id="ARBA00009249"/>
    </source>
</evidence>
<dbReference type="EMBL" id="ACBZ01000113">
    <property type="protein sequence ID" value="EEG48956.1"/>
    <property type="molecule type" value="Genomic_DNA"/>
</dbReference>
<evidence type="ECO:0000313" key="8">
    <source>
        <dbReference type="Proteomes" id="UP000003100"/>
    </source>
</evidence>
<organism evidence="7 8">
    <name type="scientific">Blautia hydrogenotrophica (strain DSM 10507 / JCM 14656 / S5a33)</name>
    <name type="common">Ruminococcus hydrogenotrophicus</name>
    <dbReference type="NCBI Taxonomy" id="476272"/>
    <lineage>
        <taxon>Bacteria</taxon>
        <taxon>Bacillati</taxon>
        <taxon>Bacillota</taxon>
        <taxon>Clostridia</taxon>
        <taxon>Lachnospirales</taxon>
        <taxon>Lachnospiraceae</taxon>
        <taxon>Blautia</taxon>
    </lineage>
</organism>
<gene>
    <name evidence="3" type="primary">gcvH</name>
    <name evidence="7" type="ORF">RUMHYD_02133</name>
</gene>
<feature type="region of interest" description="Disordered" evidence="5">
    <location>
        <begin position="1"/>
        <end position="24"/>
    </location>
</feature>
<name>C0CMP8_BLAHS</name>
<comment type="cofactor">
    <cofactor evidence="3">
        <name>(R)-lipoate</name>
        <dbReference type="ChEBI" id="CHEBI:83088"/>
    </cofactor>
    <text evidence="3">Binds 1 lipoyl cofactor covalently.</text>
</comment>
<dbReference type="AlphaFoldDB" id="C0CMP8"/>
<dbReference type="CDD" id="cd06848">
    <property type="entry name" value="GCS_H"/>
    <property type="match status" value="1"/>
</dbReference>
<reference evidence="7 8" key="1">
    <citation type="submission" date="2009-01" db="EMBL/GenBank/DDBJ databases">
        <authorList>
            <person name="Fulton L."/>
            <person name="Clifton S."/>
            <person name="Fulton B."/>
            <person name="Xu J."/>
            <person name="Minx P."/>
            <person name="Pepin K.H."/>
            <person name="Johnson M."/>
            <person name="Bhonagiri V."/>
            <person name="Nash W.E."/>
            <person name="Mardis E.R."/>
            <person name="Wilson R.K."/>
        </authorList>
    </citation>
    <scope>NUCLEOTIDE SEQUENCE [LARGE SCALE GENOMIC DNA]</scope>
    <source>
        <strain evidence="8">DSM 10507 / JCM 14656 / S5a33</strain>
    </source>
</reference>
<evidence type="ECO:0000256" key="4">
    <source>
        <dbReference type="PIRSR" id="PIRSR617453-50"/>
    </source>
</evidence>
<dbReference type="eggNOG" id="COG0509">
    <property type="taxonomic scope" value="Bacteria"/>
</dbReference>
<comment type="subunit">
    <text evidence="3">The glycine cleavage system is composed of four proteins: P, T, L and H.</text>
</comment>
<dbReference type="InterPro" id="IPR011053">
    <property type="entry name" value="Single_hybrid_motif"/>
</dbReference>
<dbReference type="PANTHER" id="PTHR11715:SF3">
    <property type="entry name" value="GLYCINE CLEAVAGE SYSTEM H PROTEIN-RELATED"/>
    <property type="match status" value="1"/>
</dbReference>
<dbReference type="PANTHER" id="PTHR11715">
    <property type="entry name" value="GLYCINE CLEAVAGE SYSTEM H PROTEIN"/>
    <property type="match status" value="1"/>
</dbReference>